<keyword evidence="1" id="KW-0472">Membrane</keyword>
<gene>
    <name evidence="2" type="ORF">NQ315_002445</name>
</gene>
<accession>A0AAV8VI49</accession>
<keyword evidence="1" id="KW-1133">Transmembrane helix</keyword>
<sequence>MRPDDESVINVPPPDFGGFRSELNQSCNIDEECAYVKFAKCINSKCNCMERYVASTTGSRCLPIAEEYRSQCVDNSQCMETLGHGSECLNGYCDCREIYQFRKKINKCVMDICKASYSIIVKLIFGISFKILKVGIPLLYFYAKT</sequence>
<keyword evidence="1" id="KW-0812">Transmembrane</keyword>
<keyword evidence="3" id="KW-1185">Reference proteome</keyword>
<comment type="caution">
    <text evidence="2">The sequence shown here is derived from an EMBL/GenBank/DDBJ whole genome shotgun (WGS) entry which is preliminary data.</text>
</comment>
<organism evidence="2 3">
    <name type="scientific">Exocentrus adspersus</name>
    <dbReference type="NCBI Taxonomy" id="1586481"/>
    <lineage>
        <taxon>Eukaryota</taxon>
        <taxon>Metazoa</taxon>
        <taxon>Ecdysozoa</taxon>
        <taxon>Arthropoda</taxon>
        <taxon>Hexapoda</taxon>
        <taxon>Insecta</taxon>
        <taxon>Pterygota</taxon>
        <taxon>Neoptera</taxon>
        <taxon>Endopterygota</taxon>
        <taxon>Coleoptera</taxon>
        <taxon>Polyphaga</taxon>
        <taxon>Cucujiformia</taxon>
        <taxon>Chrysomeloidea</taxon>
        <taxon>Cerambycidae</taxon>
        <taxon>Lamiinae</taxon>
        <taxon>Acanthocinini</taxon>
        <taxon>Exocentrus</taxon>
    </lineage>
</organism>
<dbReference type="Proteomes" id="UP001159042">
    <property type="component" value="Unassembled WGS sequence"/>
</dbReference>
<proteinExistence type="predicted"/>
<evidence type="ECO:0000313" key="2">
    <source>
        <dbReference type="EMBL" id="KAJ8913765.1"/>
    </source>
</evidence>
<reference evidence="2 3" key="1">
    <citation type="journal article" date="2023" name="Insect Mol. Biol.">
        <title>Genome sequencing provides insights into the evolution of gene families encoding plant cell wall-degrading enzymes in longhorned beetles.</title>
        <authorList>
            <person name="Shin N.R."/>
            <person name="Okamura Y."/>
            <person name="Kirsch R."/>
            <person name="Pauchet Y."/>
        </authorList>
    </citation>
    <scope>NUCLEOTIDE SEQUENCE [LARGE SCALE GENOMIC DNA]</scope>
    <source>
        <strain evidence="2">EAD_L_NR</strain>
    </source>
</reference>
<evidence type="ECO:0008006" key="4">
    <source>
        <dbReference type="Google" id="ProtNLM"/>
    </source>
</evidence>
<name>A0AAV8VI49_9CUCU</name>
<protein>
    <recommendedName>
        <fullName evidence="4">EB domain-containing protein</fullName>
    </recommendedName>
</protein>
<feature type="transmembrane region" description="Helical" evidence="1">
    <location>
        <begin position="119"/>
        <end position="143"/>
    </location>
</feature>
<dbReference type="EMBL" id="JANEYG010000088">
    <property type="protein sequence ID" value="KAJ8913765.1"/>
    <property type="molecule type" value="Genomic_DNA"/>
</dbReference>
<evidence type="ECO:0000256" key="1">
    <source>
        <dbReference type="SAM" id="Phobius"/>
    </source>
</evidence>
<evidence type="ECO:0000313" key="3">
    <source>
        <dbReference type="Proteomes" id="UP001159042"/>
    </source>
</evidence>
<dbReference type="AlphaFoldDB" id="A0AAV8VI49"/>